<evidence type="ECO:0000259" key="3">
    <source>
        <dbReference type="PROSITE" id="PS50943"/>
    </source>
</evidence>
<dbReference type="InterPro" id="IPR050807">
    <property type="entry name" value="TransReg_Diox_bact_type"/>
</dbReference>
<dbReference type="PROSITE" id="PS50943">
    <property type="entry name" value="HTH_CROC1"/>
    <property type="match status" value="1"/>
</dbReference>
<evidence type="ECO:0000313" key="4">
    <source>
        <dbReference type="EMBL" id="CAB4746187.1"/>
    </source>
</evidence>
<dbReference type="SMART" id="SM00530">
    <property type="entry name" value="HTH_XRE"/>
    <property type="match status" value="1"/>
</dbReference>
<dbReference type="InterPro" id="IPR013096">
    <property type="entry name" value="Cupin_2"/>
</dbReference>
<dbReference type="SUPFAM" id="SSF47413">
    <property type="entry name" value="lambda repressor-like DNA-binding domains"/>
    <property type="match status" value="1"/>
</dbReference>
<feature type="region of interest" description="Disordered" evidence="2">
    <location>
        <begin position="1"/>
        <end position="36"/>
    </location>
</feature>
<dbReference type="CDD" id="cd00093">
    <property type="entry name" value="HTH_XRE"/>
    <property type="match status" value="1"/>
</dbReference>
<evidence type="ECO:0000256" key="1">
    <source>
        <dbReference type="ARBA" id="ARBA00023125"/>
    </source>
</evidence>
<dbReference type="EMBL" id="CAEZZA010000071">
    <property type="protein sequence ID" value="CAB4746187.1"/>
    <property type="molecule type" value="Genomic_DNA"/>
</dbReference>
<dbReference type="PANTHER" id="PTHR46797">
    <property type="entry name" value="HTH-TYPE TRANSCRIPTIONAL REGULATOR"/>
    <property type="match status" value="1"/>
</dbReference>
<proteinExistence type="predicted"/>
<reference evidence="4" key="1">
    <citation type="submission" date="2020-05" db="EMBL/GenBank/DDBJ databases">
        <authorList>
            <person name="Chiriac C."/>
            <person name="Salcher M."/>
            <person name="Ghai R."/>
            <person name="Kavagutti S V."/>
        </authorList>
    </citation>
    <scope>NUCLEOTIDE SEQUENCE</scope>
</reference>
<dbReference type="Pfam" id="PF01381">
    <property type="entry name" value="HTH_3"/>
    <property type="match status" value="1"/>
</dbReference>
<dbReference type="InterPro" id="IPR010982">
    <property type="entry name" value="Lambda_DNA-bd_dom_sf"/>
</dbReference>
<protein>
    <submittedName>
        <fullName evidence="4">Unannotated protein</fullName>
    </submittedName>
</protein>
<feature type="compositionally biased region" description="Low complexity" evidence="2">
    <location>
        <begin position="12"/>
        <end position="36"/>
    </location>
</feature>
<dbReference type="GO" id="GO:0005829">
    <property type="term" value="C:cytosol"/>
    <property type="evidence" value="ECO:0007669"/>
    <property type="project" value="TreeGrafter"/>
</dbReference>
<name>A0A6J6THJ4_9ZZZZ</name>
<sequence>MARTVTKPGNEPTSAAAKSTSRAAPKASAKAAPKPIATVQREEIVNMIGPKIAALRKAQGLSLQQLATSSDVSAAAIHKIERSGMVPTVTTLLKVAGALGVPVGYFVAEDGPHPESVHFTQDGTGRAVYTPHVGLTLTGISGSYRQFQAAAAVTTMDPGADSGTKLLKHPGEELVFVLSGKVQFTVGGQDFSMGPGDSLHFNGDVPHHWCNKSKKKAELIWVALRNG</sequence>
<dbReference type="InterPro" id="IPR014710">
    <property type="entry name" value="RmlC-like_jellyroll"/>
</dbReference>
<dbReference type="PANTHER" id="PTHR46797:SF1">
    <property type="entry name" value="METHYLPHOSPHONATE SYNTHASE"/>
    <property type="match status" value="1"/>
</dbReference>
<dbReference type="InterPro" id="IPR001387">
    <property type="entry name" value="Cro/C1-type_HTH"/>
</dbReference>
<dbReference type="CDD" id="cd02209">
    <property type="entry name" value="cupin_XRE_C"/>
    <property type="match status" value="1"/>
</dbReference>
<dbReference type="Gene3D" id="1.10.260.40">
    <property type="entry name" value="lambda repressor-like DNA-binding domains"/>
    <property type="match status" value="1"/>
</dbReference>
<dbReference type="Gene3D" id="2.60.120.10">
    <property type="entry name" value="Jelly Rolls"/>
    <property type="match status" value="1"/>
</dbReference>
<organism evidence="4">
    <name type="scientific">freshwater metagenome</name>
    <dbReference type="NCBI Taxonomy" id="449393"/>
    <lineage>
        <taxon>unclassified sequences</taxon>
        <taxon>metagenomes</taxon>
        <taxon>ecological metagenomes</taxon>
    </lineage>
</organism>
<dbReference type="GO" id="GO:0003700">
    <property type="term" value="F:DNA-binding transcription factor activity"/>
    <property type="evidence" value="ECO:0007669"/>
    <property type="project" value="TreeGrafter"/>
</dbReference>
<evidence type="ECO:0000256" key="2">
    <source>
        <dbReference type="SAM" id="MobiDB-lite"/>
    </source>
</evidence>
<dbReference type="GO" id="GO:0003677">
    <property type="term" value="F:DNA binding"/>
    <property type="evidence" value="ECO:0007669"/>
    <property type="project" value="UniProtKB-KW"/>
</dbReference>
<accession>A0A6J6THJ4</accession>
<keyword evidence="1" id="KW-0238">DNA-binding</keyword>
<dbReference type="InterPro" id="IPR011051">
    <property type="entry name" value="RmlC_Cupin_sf"/>
</dbReference>
<dbReference type="AlphaFoldDB" id="A0A6J6THJ4"/>
<gene>
    <name evidence="4" type="ORF">UFOPK2809_00646</name>
</gene>
<dbReference type="Pfam" id="PF07883">
    <property type="entry name" value="Cupin_2"/>
    <property type="match status" value="1"/>
</dbReference>
<dbReference type="SUPFAM" id="SSF51182">
    <property type="entry name" value="RmlC-like cupins"/>
    <property type="match status" value="1"/>
</dbReference>
<feature type="domain" description="HTH cro/C1-type" evidence="3">
    <location>
        <begin position="52"/>
        <end position="106"/>
    </location>
</feature>